<evidence type="ECO:0000313" key="2">
    <source>
        <dbReference type="EMBL" id="SVE07080.1"/>
    </source>
</evidence>
<proteinExistence type="predicted"/>
<dbReference type="AlphaFoldDB" id="A0A383AHM6"/>
<reference evidence="2" key="1">
    <citation type="submission" date="2018-05" db="EMBL/GenBank/DDBJ databases">
        <authorList>
            <person name="Lanie J.A."/>
            <person name="Ng W.-L."/>
            <person name="Kazmierczak K.M."/>
            <person name="Andrzejewski T.M."/>
            <person name="Davidsen T.M."/>
            <person name="Wayne K.J."/>
            <person name="Tettelin H."/>
            <person name="Glass J.I."/>
            <person name="Rusch D."/>
            <person name="Podicherti R."/>
            <person name="Tsui H.-C.T."/>
            <person name="Winkler M.E."/>
        </authorList>
    </citation>
    <scope>NUCLEOTIDE SEQUENCE</scope>
</reference>
<protein>
    <submittedName>
        <fullName evidence="2">Uncharacterized protein</fullName>
    </submittedName>
</protein>
<keyword evidence="1" id="KW-0812">Transmembrane</keyword>
<keyword evidence="1" id="KW-1133">Transmembrane helix</keyword>
<feature type="non-terminal residue" evidence="2">
    <location>
        <position position="78"/>
    </location>
</feature>
<sequence>MKKQTRSLIIQTEGKDKVRQWHIPYGRLSTIICAGVCLLGTLLFLTADTLTGYIYRFKISQIRSNYSHVSTTLTDLNL</sequence>
<accession>A0A383AHM6</accession>
<feature type="transmembrane region" description="Helical" evidence="1">
    <location>
        <begin position="25"/>
        <end position="47"/>
    </location>
</feature>
<gene>
    <name evidence="2" type="ORF">METZ01_LOCUS459934</name>
</gene>
<keyword evidence="1" id="KW-0472">Membrane</keyword>
<dbReference type="EMBL" id="UINC01192106">
    <property type="protein sequence ID" value="SVE07080.1"/>
    <property type="molecule type" value="Genomic_DNA"/>
</dbReference>
<evidence type="ECO:0000256" key="1">
    <source>
        <dbReference type="SAM" id="Phobius"/>
    </source>
</evidence>
<organism evidence="2">
    <name type="scientific">marine metagenome</name>
    <dbReference type="NCBI Taxonomy" id="408172"/>
    <lineage>
        <taxon>unclassified sequences</taxon>
        <taxon>metagenomes</taxon>
        <taxon>ecological metagenomes</taxon>
    </lineage>
</organism>
<name>A0A383AHM6_9ZZZZ</name>